<dbReference type="EMBL" id="BMTD01000030">
    <property type="protein sequence ID" value="GGV26515.1"/>
    <property type="molecule type" value="Genomic_DNA"/>
</dbReference>
<dbReference type="PANTHER" id="PTHR38657:SF1">
    <property type="entry name" value="SLR1343 PROTEIN"/>
    <property type="match status" value="1"/>
</dbReference>
<dbReference type="InterPro" id="IPR052551">
    <property type="entry name" value="UV-DNA_repair_photolyase"/>
</dbReference>
<dbReference type="AlphaFoldDB" id="A0A918IKU6"/>
<evidence type="ECO:0000256" key="1">
    <source>
        <dbReference type="SAM" id="MobiDB-lite"/>
    </source>
</evidence>
<reference evidence="2" key="2">
    <citation type="submission" date="2020-09" db="EMBL/GenBank/DDBJ databases">
        <authorList>
            <person name="Sun Q."/>
            <person name="Ohkuma M."/>
        </authorList>
    </citation>
    <scope>NUCLEOTIDE SEQUENCE</scope>
    <source>
        <strain evidence="2">JCM 4369</strain>
    </source>
</reference>
<dbReference type="Gene3D" id="1.25.40.80">
    <property type="match status" value="1"/>
</dbReference>
<dbReference type="InterPro" id="IPR036134">
    <property type="entry name" value="Crypto/Photolyase_FAD-like_sf"/>
</dbReference>
<name>A0A918IKU6_9ACTN</name>
<keyword evidence="3" id="KW-1185">Reference proteome</keyword>
<sequence length="131" mass="14329">MDGDTPAGGHWNHGHADREPPPEGAHTLGAPKPYRPREDDIDAEVRADLDRWEHEDGIRFAGRDGPRLFPATRREALAALRRFTEHRLAGFGPHEDAMLAADPVMSHSLLCSSLNLGPLDPLEVVTAAEDA</sequence>
<accession>A0A918IKU6</accession>
<comment type="caution">
    <text evidence="2">The sequence shown here is derived from an EMBL/GenBank/DDBJ whole genome shotgun (WGS) entry which is preliminary data.</text>
</comment>
<proteinExistence type="predicted"/>
<dbReference type="Proteomes" id="UP000618795">
    <property type="component" value="Unassembled WGS sequence"/>
</dbReference>
<evidence type="ECO:0000313" key="3">
    <source>
        <dbReference type="Proteomes" id="UP000618795"/>
    </source>
</evidence>
<reference evidence="2" key="1">
    <citation type="journal article" date="2014" name="Int. J. Syst. Evol. Microbiol.">
        <title>Complete genome sequence of Corynebacterium casei LMG S-19264T (=DSM 44701T), isolated from a smear-ripened cheese.</title>
        <authorList>
            <consortium name="US DOE Joint Genome Institute (JGI-PGF)"/>
            <person name="Walter F."/>
            <person name="Albersmeier A."/>
            <person name="Kalinowski J."/>
            <person name="Ruckert C."/>
        </authorList>
    </citation>
    <scope>NUCLEOTIDE SEQUENCE</scope>
    <source>
        <strain evidence="2">JCM 4369</strain>
    </source>
</reference>
<protein>
    <submittedName>
        <fullName evidence="2">Uncharacterized protein</fullName>
    </submittedName>
</protein>
<evidence type="ECO:0000313" key="2">
    <source>
        <dbReference type="EMBL" id="GGV26515.1"/>
    </source>
</evidence>
<dbReference type="PANTHER" id="PTHR38657">
    <property type="entry name" value="SLR1343 PROTEIN"/>
    <property type="match status" value="1"/>
</dbReference>
<organism evidence="2 3">
    <name type="scientific">Streptomyces filipinensis</name>
    <dbReference type="NCBI Taxonomy" id="66887"/>
    <lineage>
        <taxon>Bacteria</taxon>
        <taxon>Bacillati</taxon>
        <taxon>Actinomycetota</taxon>
        <taxon>Actinomycetes</taxon>
        <taxon>Kitasatosporales</taxon>
        <taxon>Streptomycetaceae</taxon>
        <taxon>Streptomyces</taxon>
    </lineage>
</organism>
<feature type="region of interest" description="Disordered" evidence="1">
    <location>
        <begin position="1"/>
        <end position="40"/>
    </location>
</feature>
<gene>
    <name evidence="2" type="ORF">GCM10010260_78600</name>
</gene>
<dbReference type="SUPFAM" id="SSF48173">
    <property type="entry name" value="Cryptochrome/photolyase FAD-binding domain"/>
    <property type="match status" value="1"/>
</dbReference>